<proteinExistence type="predicted"/>
<organism evidence="1 2">
    <name type="scientific">Aurantiacibacter rhizosphaerae</name>
    <dbReference type="NCBI Taxonomy" id="2691582"/>
    <lineage>
        <taxon>Bacteria</taxon>
        <taxon>Pseudomonadati</taxon>
        <taxon>Pseudomonadota</taxon>
        <taxon>Alphaproteobacteria</taxon>
        <taxon>Sphingomonadales</taxon>
        <taxon>Erythrobacteraceae</taxon>
        <taxon>Aurantiacibacter</taxon>
    </lineage>
</organism>
<name>A0A844XHW0_9SPHN</name>
<protein>
    <submittedName>
        <fullName evidence="1">Uncharacterized protein</fullName>
    </submittedName>
</protein>
<reference evidence="1 2" key="2">
    <citation type="submission" date="2020-02" db="EMBL/GenBank/DDBJ databases">
        <title>Erythrobacter dongmakensis sp. nov., isolated from a tidal mudflat.</title>
        <authorList>
            <person name="Kim I.S."/>
        </authorList>
    </citation>
    <scope>NUCLEOTIDE SEQUENCE [LARGE SCALE GENOMIC DNA]</scope>
    <source>
        <strain evidence="1 2">GH3-10</strain>
    </source>
</reference>
<keyword evidence="2" id="KW-1185">Reference proteome</keyword>
<dbReference type="EMBL" id="WUBR01000004">
    <property type="protein sequence ID" value="MWV29410.1"/>
    <property type="molecule type" value="Genomic_DNA"/>
</dbReference>
<accession>A0A844XHW0</accession>
<dbReference type="PROSITE" id="PS51257">
    <property type="entry name" value="PROKAR_LIPOPROTEIN"/>
    <property type="match status" value="1"/>
</dbReference>
<dbReference type="RefSeq" id="WP_160487073.1">
    <property type="nucleotide sequence ID" value="NZ_WUBR01000004.1"/>
</dbReference>
<dbReference type="Proteomes" id="UP000461409">
    <property type="component" value="Unassembled WGS sequence"/>
</dbReference>
<evidence type="ECO:0000313" key="2">
    <source>
        <dbReference type="Proteomes" id="UP000461409"/>
    </source>
</evidence>
<comment type="caution">
    <text evidence="1">The sequence shown here is derived from an EMBL/GenBank/DDBJ whole genome shotgun (WGS) entry which is preliminary data.</text>
</comment>
<gene>
    <name evidence="1" type="ORF">GRF63_16040</name>
</gene>
<sequence>MKKFIVMCAAFAIAGCADEAPEPAATEEMAVEEVAAEPAIANTMEVTNEDGETTTLVRYDDGTYTFGDATGTYAERDDGMTCYLGDEEGSEESCWADWVEGEDGTMTSTAEDGQVVTLANSGA</sequence>
<dbReference type="AlphaFoldDB" id="A0A844XHW0"/>
<reference evidence="1 2" key="1">
    <citation type="submission" date="2019-12" db="EMBL/GenBank/DDBJ databases">
        <authorList>
            <person name="Lee S.D."/>
        </authorList>
    </citation>
    <scope>NUCLEOTIDE SEQUENCE [LARGE SCALE GENOMIC DNA]</scope>
    <source>
        <strain evidence="1 2">GH3-10</strain>
    </source>
</reference>
<evidence type="ECO:0000313" key="1">
    <source>
        <dbReference type="EMBL" id="MWV29410.1"/>
    </source>
</evidence>